<name>A0A2T4DSR8_9BACT</name>
<gene>
    <name evidence="2" type="ORF">C9994_05450</name>
</gene>
<protein>
    <submittedName>
        <fullName evidence="2">Uncharacterized protein</fullName>
    </submittedName>
</protein>
<dbReference type="EMBL" id="PYVU01000033">
    <property type="protein sequence ID" value="PTB96850.1"/>
    <property type="molecule type" value="Genomic_DNA"/>
</dbReference>
<keyword evidence="1" id="KW-0812">Transmembrane</keyword>
<reference evidence="2 3" key="1">
    <citation type="submission" date="2018-03" db="EMBL/GenBank/DDBJ databases">
        <title>Cross-interface Injection: A General Nanoliter Liquid Handling Method Applied to Single Cells Genome Amplification Automated Nanoliter Liquid Handling Applied to Single Cell Multiple Displacement Amplification.</title>
        <authorList>
            <person name="Yun J."/>
            <person name="Xu P."/>
            <person name="Xu J."/>
            <person name="Dai X."/>
            <person name="Wang Y."/>
            <person name="Zheng X."/>
            <person name="Cao C."/>
            <person name="Yi Q."/>
            <person name="Zhu Y."/>
            <person name="Wang L."/>
            <person name="Dong Z."/>
            <person name="Huang Y."/>
            <person name="Huang L."/>
            <person name="Du W."/>
        </authorList>
    </citation>
    <scope>NUCLEOTIDE SEQUENCE [LARGE SCALE GENOMIC DNA]</scope>
    <source>
        <strain evidence="2 3">Z-D1-2</strain>
    </source>
</reference>
<proteinExistence type="predicted"/>
<evidence type="ECO:0000313" key="2">
    <source>
        <dbReference type="EMBL" id="PTB96850.1"/>
    </source>
</evidence>
<keyword evidence="1" id="KW-0472">Membrane</keyword>
<accession>A0A2T4DSR8</accession>
<dbReference type="AlphaFoldDB" id="A0A2T4DSR8"/>
<organism evidence="2 3">
    <name type="scientific">Marivirga lumbricoides</name>
    <dbReference type="NCBI Taxonomy" id="1046115"/>
    <lineage>
        <taxon>Bacteria</taxon>
        <taxon>Pseudomonadati</taxon>
        <taxon>Bacteroidota</taxon>
        <taxon>Cytophagia</taxon>
        <taxon>Cytophagales</taxon>
        <taxon>Marivirgaceae</taxon>
        <taxon>Marivirga</taxon>
    </lineage>
</organism>
<keyword evidence="1" id="KW-1133">Transmembrane helix</keyword>
<evidence type="ECO:0000256" key="1">
    <source>
        <dbReference type="SAM" id="Phobius"/>
    </source>
</evidence>
<dbReference type="Proteomes" id="UP000240608">
    <property type="component" value="Unassembled WGS sequence"/>
</dbReference>
<sequence length="209" mass="23887">MKIKKIAVLLIVLSLPVILYLFLTYFGNNEFDLPVYFVDGNQHCAEFKRLEEVSEPFTWHGDSAVLSEILEGNINVVNFPNPEADNQQLINELNRLVATLSDVGSVKVHSFYVSGSVLSDQQLLESEAAQTYEIDTVLYKSFADCYFALPTAIWEGRHPSEMELRREQVLVLVDENLDIRGYYDGLETKDVDRLILEIRILLSNRPNEN</sequence>
<evidence type="ECO:0000313" key="3">
    <source>
        <dbReference type="Proteomes" id="UP000240608"/>
    </source>
</evidence>
<comment type="caution">
    <text evidence="2">The sequence shown here is derived from an EMBL/GenBank/DDBJ whole genome shotgun (WGS) entry which is preliminary data.</text>
</comment>
<feature type="transmembrane region" description="Helical" evidence="1">
    <location>
        <begin position="7"/>
        <end position="27"/>
    </location>
</feature>